<keyword evidence="2" id="KW-0732">Signal</keyword>
<evidence type="ECO:0000256" key="2">
    <source>
        <dbReference type="SAM" id="SignalP"/>
    </source>
</evidence>
<dbReference type="Gene3D" id="3.40.190.10">
    <property type="entry name" value="Periplasmic binding protein-like II"/>
    <property type="match status" value="2"/>
</dbReference>
<dbReference type="SUPFAM" id="SSF53850">
    <property type="entry name" value="Periplasmic binding protein-like II"/>
    <property type="match status" value="1"/>
</dbReference>
<dbReference type="PROSITE" id="PS51257">
    <property type="entry name" value="PROKAR_LIPOPROTEIN"/>
    <property type="match status" value="1"/>
</dbReference>
<feature type="region of interest" description="Disordered" evidence="1">
    <location>
        <begin position="26"/>
        <end position="56"/>
    </location>
</feature>
<reference evidence="4 5" key="1">
    <citation type="submission" date="2016-10" db="EMBL/GenBank/DDBJ databases">
        <authorList>
            <person name="de Groot N.N."/>
        </authorList>
    </citation>
    <scope>NUCLEOTIDE SEQUENCE [LARGE SCALE GENOMIC DNA]</scope>
    <source>
        <strain evidence="4 5">DSM 1283</strain>
    </source>
</reference>
<feature type="domain" description="SsuA/THI5-like" evidence="3">
    <location>
        <begin position="69"/>
        <end position="284"/>
    </location>
</feature>
<feature type="chain" id="PRO_5038631605" evidence="2">
    <location>
        <begin position="23"/>
        <end position="356"/>
    </location>
</feature>
<dbReference type="InterPro" id="IPR027939">
    <property type="entry name" value="NMT1/THI5"/>
</dbReference>
<dbReference type="PANTHER" id="PTHR31528">
    <property type="entry name" value="4-AMINO-5-HYDROXYMETHYL-2-METHYLPYRIMIDINE PHOSPHATE SYNTHASE THI11-RELATED"/>
    <property type="match status" value="1"/>
</dbReference>
<dbReference type="Pfam" id="PF09084">
    <property type="entry name" value="NMT1"/>
    <property type="match status" value="1"/>
</dbReference>
<dbReference type="OrthoDB" id="9815602at2"/>
<dbReference type="GO" id="GO:0009228">
    <property type="term" value="P:thiamine biosynthetic process"/>
    <property type="evidence" value="ECO:0007669"/>
    <property type="project" value="InterPro"/>
</dbReference>
<dbReference type="AlphaFoldDB" id="A0A1I5C8S4"/>
<evidence type="ECO:0000313" key="5">
    <source>
        <dbReference type="Proteomes" id="UP000198806"/>
    </source>
</evidence>
<dbReference type="PANTHER" id="PTHR31528:SF3">
    <property type="entry name" value="THIAMINE BIOSYNTHESIS PROTEIN HI_0357-RELATED"/>
    <property type="match status" value="1"/>
</dbReference>
<sequence length="356" mass="39261">MKKNLFKILVTVLLIFALTACSNNGKQEESKTQDIEKETETGKSEGNSKENAASDKKEKIRVVLDWTPNTNHTGLYVAQEKGFFDAAGLEVEIMQPPEGSTTALVGAGGAEFGISFQDTVAPTFASDNPMPVTAVAAIIQHNTSGILSLKKSGIDTPSKMAGHTYATWDSPIELAIIKKIVEDDGGKFEDIKLIPNTVTDVVTALQTDIESIWVYRAWDGMAADVAGLDTNYLNFADYGIELDYYSPIIIGNNEYLQNNKETTKNFLDAVRQGYEYAIQNPKDAADILVAAVPELDPALITKSQEWLAGQYKAEVEQWGYIDPVRWDAFYAWLYENELIEKEIPAGTGFTNDFLTK</sequence>
<dbReference type="EMBL" id="FOWD01000002">
    <property type="protein sequence ID" value="SFN83276.1"/>
    <property type="molecule type" value="Genomic_DNA"/>
</dbReference>
<keyword evidence="5" id="KW-1185">Reference proteome</keyword>
<accession>A0A1I5C8S4</accession>
<name>A0A1I5C8S4_9FIRM</name>
<evidence type="ECO:0000256" key="1">
    <source>
        <dbReference type="SAM" id="MobiDB-lite"/>
    </source>
</evidence>
<organism evidence="4 5">
    <name type="scientific">Anaerocolumna aminovalerica</name>
    <dbReference type="NCBI Taxonomy" id="1527"/>
    <lineage>
        <taxon>Bacteria</taxon>
        <taxon>Bacillati</taxon>
        <taxon>Bacillota</taxon>
        <taxon>Clostridia</taxon>
        <taxon>Lachnospirales</taxon>
        <taxon>Lachnospiraceae</taxon>
        <taxon>Anaerocolumna</taxon>
    </lineage>
</organism>
<dbReference type="InterPro" id="IPR015168">
    <property type="entry name" value="SsuA/THI5"/>
</dbReference>
<dbReference type="STRING" id="1527.SAMN04489757_102202"/>
<evidence type="ECO:0000313" key="4">
    <source>
        <dbReference type="EMBL" id="SFN83276.1"/>
    </source>
</evidence>
<feature type="signal peptide" evidence="2">
    <location>
        <begin position="1"/>
        <end position="22"/>
    </location>
</feature>
<proteinExistence type="predicted"/>
<dbReference type="RefSeq" id="WP_091684116.1">
    <property type="nucleotide sequence ID" value="NZ_BAABFM010000017.1"/>
</dbReference>
<gene>
    <name evidence="4" type="ORF">SAMN04489757_102202</name>
</gene>
<evidence type="ECO:0000259" key="3">
    <source>
        <dbReference type="Pfam" id="PF09084"/>
    </source>
</evidence>
<protein>
    <submittedName>
        <fullName evidence="4">ABC-type nitrate/sulfonate/bicarbonate transport system, substrate-binding protein</fullName>
    </submittedName>
</protein>
<dbReference type="Proteomes" id="UP000198806">
    <property type="component" value="Unassembled WGS sequence"/>
</dbReference>